<dbReference type="EMBL" id="CAJVQC010162787">
    <property type="protein sequence ID" value="CAG8848888.1"/>
    <property type="molecule type" value="Genomic_DNA"/>
</dbReference>
<comment type="caution">
    <text evidence="1">The sequence shown here is derived from an EMBL/GenBank/DDBJ whole genome shotgun (WGS) entry which is preliminary data.</text>
</comment>
<gene>
    <name evidence="1" type="ORF">RPERSI_LOCUS35343</name>
</gene>
<dbReference type="Proteomes" id="UP000789920">
    <property type="component" value="Unassembled WGS sequence"/>
</dbReference>
<evidence type="ECO:0000313" key="2">
    <source>
        <dbReference type="Proteomes" id="UP000789920"/>
    </source>
</evidence>
<proteinExistence type="predicted"/>
<accession>A0ACA9STV5</accession>
<sequence>LLNSINLPATAGEIIPKLRKLQAQFIGLKDLNLILDVKTRWNSTHNMLTRSLELRKALDAVASLDKDLQSLKLDHNVWNKIQEVANILKIFLRVIQIISLAKYPLLASTIPIYNYLIKELELYHNNLDLSYEVTIAINMGLKKLKTYYSKTNDLAIYTIAVMLDPWLKL</sequence>
<feature type="non-terminal residue" evidence="1">
    <location>
        <position position="169"/>
    </location>
</feature>
<reference evidence="1" key="1">
    <citation type="submission" date="2021-06" db="EMBL/GenBank/DDBJ databases">
        <authorList>
            <person name="Kallberg Y."/>
            <person name="Tangrot J."/>
            <person name="Rosling A."/>
        </authorList>
    </citation>
    <scope>NUCLEOTIDE SEQUENCE</scope>
    <source>
        <strain evidence="1">MA461A</strain>
    </source>
</reference>
<name>A0ACA9STV5_9GLOM</name>
<protein>
    <submittedName>
        <fullName evidence="1">25120_t:CDS:1</fullName>
    </submittedName>
</protein>
<evidence type="ECO:0000313" key="1">
    <source>
        <dbReference type="EMBL" id="CAG8848888.1"/>
    </source>
</evidence>
<keyword evidence="2" id="KW-1185">Reference proteome</keyword>
<feature type="non-terminal residue" evidence="1">
    <location>
        <position position="1"/>
    </location>
</feature>
<organism evidence="1 2">
    <name type="scientific">Racocetra persica</name>
    <dbReference type="NCBI Taxonomy" id="160502"/>
    <lineage>
        <taxon>Eukaryota</taxon>
        <taxon>Fungi</taxon>
        <taxon>Fungi incertae sedis</taxon>
        <taxon>Mucoromycota</taxon>
        <taxon>Glomeromycotina</taxon>
        <taxon>Glomeromycetes</taxon>
        <taxon>Diversisporales</taxon>
        <taxon>Gigasporaceae</taxon>
        <taxon>Racocetra</taxon>
    </lineage>
</organism>